<proteinExistence type="predicted"/>
<dbReference type="AlphaFoldDB" id="J3PGY5"/>
<keyword evidence="4" id="KW-1185">Reference proteome</keyword>
<accession>J3PGY5</accession>
<sequence>MLATCVCVLSSAERQRRDLQTTPKPSKSVSSSRRAPIAKAAKPEHQQQNPAWTQSANRRPSTSPPAPTALDAGLWPESQPTAKAATGKEPTERLTRQKPLRPPRPHVFSHDPAPPFQSYARSLDRLFAQPPWCLLTPARAQFGRNPRRRRPRRLTTL</sequence>
<dbReference type="EMBL" id="GL385403">
    <property type="protein sequence ID" value="EJT69882.1"/>
    <property type="molecule type" value="Genomic_DNA"/>
</dbReference>
<dbReference type="EnsemblFungi" id="EJT69882">
    <property type="protein sequence ID" value="EJT69882"/>
    <property type="gene ID" value="GGTG_12765"/>
</dbReference>
<evidence type="ECO:0000313" key="3">
    <source>
        <dbReference type="EnsemblFungi" id="EJT69882"/>
    </source>
</evidence>
<feature type="compositionally biased region" description="Polar residues" evidence="1">
    <location>
        <begin position="46"/>
        <end position="61"/>
    </location>
</feature>
<dbReference type="GeneID" id="20353223"/>
<protein>
    <submittedName>
        <fullName evidence="2 3">Uncharacterized protein</fullName>
    </submittedName>
</protein>
<reference evidence="2" key="2">
    <citation type="submission" date="2010-07" db="EMBL/GenBank/DDBJ databases">
        <authorList>
            <consortium name="The Broad Institute Genome Sequencing Platform"/>
            <consortium name="Broad Institute Genome Sequencing Center for Infectious Disease"/>
            <person name="Ma L.-J."/>
            <person name="Dead R."/>
            <person name="Young S."/>
            <person name="Zeng Q."/>
            <person name="Koehrsen M."/>
            <person name="Alvarado L."/>
            <person name="Berlin A."/>
            <person name="Chapman S.B."/>
            <person name="Chen Z."/>
            <person name="Freedman E."/>
            <person name="Gellesch M."/>
            <person name="Goldberg J."/>
            <person name="Griggs A."/>
            <person name="Gujja S."/>
            <person name="Heilman E.R."/>
            <person name="Heiman D."/>
            <person name="Hepburn T."/>
            <person name="Howarth C."/>
            <person name="Jen D."/>
            <person name="Larson L."/>
            <person name="Mehta T."/>
            <person name="Neiman D."/>
            <person name="Pearson M."/>
            <person name="Roberts A."/>
            <person name="Saif S."/>
            <person name="Shea T."/>
            <person name="Shenoy N."/>
            <person name="Sisk P."/>
            <person name="Stolte C."/>
            <person name="Sykes S."/>
            <person name="Walk T."/>
            <person name="White J."/>
            <person name="Yandava C."/>
            <person name="Haas B."/>
            <person name="Nusbaum C."/>
            <person name="Birren B."/>
        </authorList>
    </citation>
    <scope>NUCLEOTIDE SEQUENCE</scope>
    <source>
        <strain evidence="2">R3-111a-1</strain>
    </source>
</reference>
<dbReference type="RefSeq" id="XP_009228930.1">
    <property type="nucleotide sequence ID" value="XM_009230666.1"/>
</dbReference>
<feature type="compositionally biased region" description="Low complexity" evidence="1">
    <location>
        <begin position="21"/>
        <end position="34"/>
    </location>
</feature>
<evidence type="ECO:0000256" key="1">
    <source>
        <dbReference type="SAM" id="MobiDB-lite"/>
    </source>
</evidence>
<dbReference type="HOGENOM" id="CLU_1678002_0_0_1"/>
<dbReference type="Proteomes" id="UP000006039">
    <property type="component" value="Unassembled WGS sequence"/>
</dbReference>
<name>J3PGY5_GAET3</name>
<gene>
    <name evidence="3" type="primary">20353223</name>
    <name evidence="2" type="ORF">GGTG_12765</name>
</gene>
<feature type="region of interest" description="Disordered" evidence="1">
    <location>
        <begin position="9"/>
        <end position="112"/>
    </location>
</feature>
<reference evidence="3" key="4">
    <citation type="journal article" date="2015" name="G3 (Bethesda)">
        <title>Genome sequences of three phytopathogenic species of the Magnaporthaceae family of fungi.</title>
        <authorList>
            <person name="Okagaki L.H."/>
            <person name="Nunes C.C."/>
            <person name="Sailsbery J."/>
            <person name="Clay B."/>
            <person name="Brown D."/>
            <person name="John T."/>
            <person name="Oh Y."/>
            <person name="Young N."/>
            <person name="Fitzgerald M."/>
            <person name="Haas B.J."/>
            <person name="Zeng Q."/>
            <person name="Young S."/>
            <person name="Adiconis X."/>
            <person name="Fan L."/>
            <person name="Levin J.Z."/>
            <person name="Mitchell T.K."/>
            <person name="Okubara P.A."/>
            <person name="Farman M.L."/>
            <person name="Kohn L.M."/>
            <person name="Birren B."/>
            <person name="Ma L.-J."/>
            <person name="Dean R.A."/>
        </authorList>
    </citation>
    <scope>NUCLEOTIDE SEQUENCE</scope>
    <source>
        <strain evidence="3">R3-111a-1</strain>
    </source>
</reference>
<reference evidence="2" key="3">
    <citation type="submission" date="2010-09" db="EMBL/GenBank/DDBJ databases">
        <title>Annotation of Gaeumannomyces graminis var. tritici R3-111a-1.</title>
        <authorList>
            <consortium name="The Broad Institute Genome Sequencing Platform"/>
            <person name="Ma L.-J."/>
            <person name="Dead R."/>
            <person name="Young S.K."/>
            <person name="Zeng Q."/>
            <person name="Gargeya S."/>
            <person name="Fitzgerald M."/>
            <person name="Haas B."/>
            <person name="Abouelleil A."/>
            <person name="Alvarado L."/>
            <person name="Arachchi H.M."/>
            <person name="Berlin A."/>
            <person name="Brown A."/>
            <person name="Chapman S.B."/>
            <person name="Chen Z."/>
            <person name="Dunbar C."/>
            <person name="Freedman E."/>
            <person name="Gearin G."/>
            <person name="Gellesch M."/>
            <person name="Goldberg J."/>
            <person name="Griggs A."/>
            <person name="Gujja S."/>
            <person name="Heiman D."/>
            <person name="Howarth C."/>
            <person name="Larson L."/>
            <person name="Lui A."/>
            <person name="MacDonald P.J.P."/>
            <person name="Mehta T."/>
            <person name="Montmayeur A."/>
            <person name="Murphy C."/>
            <person name="Neiman D."/>
            <person name="Pearson M."/>
            <person name="Priest M."/>
            <person name="Roberts A."/>
            <person name="Saif S."/>
            <person name="Shea T."/>
            <person name="Shenoy N."/>
            <person name="Sisk P."/>
            <person name="Stolte C."/>
            <person name="Sykes S."/>
            <person name="Yandava C."/>
            <person name="Wortman J."/>
            <person name="Nusbaum C."/>
            <person name="Birren B."/>
        </authorList>
    </citation>
    <scope>NUCLEOTIDE SEQUENCE</scope>
    <source>
        <strain evidence="2">R3-111a-1</strain>
    </source>
</reference>
<evidence type="ECO:0000313" key="4">
    <source>
        <dbReference type="Proteomes" id="UP000006039"/>
    </source>
</evidence>
<reference evidence="3" key="5">
    <citation type="submission" date="2018-04" db="UniProtKB">
        <authorList>
            <consortium name="EnsemblFungi"/>
        </authorList>
    </citation>
    <scope>IDENTIFICATION</scope>
    <source>
        <strain evidence="3">R3-111a-1</strain>
    </source>
</reference>
<dbReference type="VEuPathDB" id="FungiDB:GGTG_12765"/>
<reference evidence="4" key="1">
    <citation type="submission" date="2010-07" db="EMBL/GenBank/DDBJ databases">
        <title>The genome sequence of Gaeumannomyces graminis var. tritici strain R3-111a-1.</title>
        <authorList>
            <consortium name="The Broad Institute Genome Sequencing Platform"/>
            <person name="Ma L.-J."/>
            <person name="Dead R."/>
            <person name="Young S."/>
            <person name="Zeng Q."/>
            <person name="Koehrsen M."/>
            <person name="Alvarado L."/>
            <person name="Berlin A."/>
            <person name="Chapman S.B."/>
            <person name="Chen Z."/>
            <person name="Freedman E."/>
            <person name="Gellesch M."/>
            <person name="Goldberg J."/>
            <person name="Griggs A."/>
            <person name="Gujja S."/>
            <person name="Heilman E.R."/>
            <person name="Heiman D."/>
            <person name="Hepburn T."/>
            <person name="Howarth C."/>
            <person name="Jen D."/>
            <person name="Larson L."/>
            <person name="Mehta T."/>
            <person name="Neiman D."/>
            <person name="Pearson M."/>
            <person name="Roberts A."/>
            <person name="Saif S."/>
            <person name="Shea T."/>
            <person name="Shenoy N."/>
            <person name="Sisk P."/>
            <person name="Stolte C."/>
            <person name="Sykes S."/>
            <person name="Walk T."/>
            <person name="White J."/>
            <person name="Yandava C."/>
            <person name="Haas B."/>
            <person name="Nusbaum C."/>
            <person name="Birren B."/>
        </authorList>
    </citation>
    <scope>NUCLEOTIDE SEQUENCE [LARGE SCALE GENOMIC DNA]</scope>
    <source>
        <strain evidence="4">R3-111a-1</strain>
    </source>
</reference>
<organism evidence="2">
    <name type="scientific">Gaeumannomyces tritici (strain R3-111a-1)</name>
    <name type="common">Wheat and barley take-all root rot fungus</name>
    <name type="synonym">Gaeumannomyces graminis var. tritici</name>
    <dbReference type="NCBI Taxonomy" id="644352"/>
    <lineage>
        <taxon>Eukaryota</taxon>
        <taxon>Fungi</taxon>
        <taxon>Dikarya</taxon>
        <taxon>Ascomycota</taxon>
        <taxon>Pezizomycotina</taxon>
        <taxon>Sordariomycetes</taxon>
        <taxon>Sordariomycetidae</taxon>
        <taxon>Magnaporthales</taxon>
        <taxon>Magnaporthaceae</taxon>
        <taxon>Gaeumannomyces</taxon>
    </lineage>
</organism>
<evidence type="ECO:0000313" key="2">
    <source>
        <dbReference type="EMBL" id="EJT69882.1"/>
    </source>
</evidence>